<dbReference type="AlphaFoldDB" id="A0AA97IYE2"/>
<keyword evidence="7" id="KW-1185">Reference proteome</keyword>
<reference evidence="8" key="1">
    <citation type="submission" date="2025-08" db="UniProtKB">
        <authorList>
            <consortium name="RefSeq"/>
        </authorList>
    </citation>
    <scope>IDENTIFICATION</scope>
    <source>
        <tissue evidence="8">Blood</tissue>
    </source>
</reference>
<evidence type="ECO:0000256" key="2">
    <source>
        <dbReference type="ARBA" id="ARBA00006843"/>
    </source>
</evidence>
<dbReference type="KEGG" id="emc:129324520"/>
<sequence length="141" mass="15520">MQSASLNMQPYDAKDQGAPAPPYAYPRGAVAPALPARQPQDYVLWSLFNFVFMNACCLGFAAVVFSFKSRDRKVVGDAEGATSYGNTAKSLNIAALILSILFFIIIIILIATGAIAMQHLAQQMREDHRNTLDDYFQRNGK</sequence>
<dbReference type="RefSeq" id="XP_054827799.1">
    <property type="nucleotide sequence ID" value="XM_054971824.1"/>
</dbReference>
<keyword evidence="5 6" id="KW-0472">Membrane</keyword>
<evidence type="ECO:0000256" key="5">
    <source>
        <dbReference type="ARBA" id="ARBA00023136"/>
    </source>
</evidence>
<accession>A0AA97IYE2</accession>
<evidence type="ECO:0000256" key="1">
    <source>
        <dbReference type="ARBA" id="ARBA00004370"/>
    </source>
</evidence>
<gene>
    <name evidence="8" type="primary">LOC129324520</name>
</gene>
<proteinExistence type="inferred from homology"/>
<protein>
    <submittedName>
        <fullName evidence="8">Dispanin subfamily A member 2b-like</fullName>
    </submittedName>
</protein>
<feature type="transmembrane region" description="Helical" evidence="6">
    <location>
        <begin position="42"/>
        <end position="67"/>
    </location>
</feature>
<dbReference type="GO" id="GO:0005886">
    <property type="term" value="C:plasma membrane"/>
    <property type="evidence" value="ECO:0007669"/>
    <property type="project" value="TreeGrafter"/>
</dbReference>
<keyword evidence="3 6" id="KW-0812">Transmembrane</keyword>
<dbReference type="PANTHER" id="PTHR13999">
    <property type="entry name" value="INTERFERON INDUCIBLE TRANSMEMBRANE PROTEIN"/>
    <property type="match status" value="1"/>
</dbReference>
<dbReference type="GO" id="GO:0051607">
    <property type="term" value="P:defense response to virus"/>
    <property type="evidence" value="ECO:0007669"/>
    <property type="project" value="TreeGrafter"/>
</dbReference>
<dbReference type="InterPro" id="IPR007593">
    <property type="entry name" value="CD225/Dispanin_fam"/>
</dbReference>
<dbReference type="PANTHER" id="PTHR13999:SF4">
    <property type="entry name" value="INTERFERON-INDUCED TRANSMEMBRANE PROTEIN 3"/>
    <property type="match status" value="1"/>
</dbReference>
<name>A0AA97IYE2_EUBMA</name>
<organism evidence="7 8">
    <name type="scientific">Eublepharis macularius</name>
    <name type="common">Leopard gecko</name>
    <name type="synonym">Cyrtodactylus macularius</name>
    <dbReference type="NCBI Taxonomy" id="481883"/>
    <lineage>
        <taxon>Eukaryota</taxon>
        <taxon>Metazoa</taxon>
        <taxon>Chordata</taxon>
        <taxon>Craniata</taxon>
        <taxon>Vertebrata</taxon>
        <taxon>Euteleostomi</taxon>
        <taxon>Lepidosauria</taxon>
        <taxon>Squamata</taxon>
        <taxon>Bifurcata</taxon>
        <taxon>Gekkota</taxon>
        <taxon>Eublepharidae</taxon>
        <taxon>Eublepharinae</taxon>
        <taxon>Eublepharis</taxon>
    </lineage>
</organism>
<dbReference type="Pfam" id="PF04505">
    <property type="entry name" value="CD225"/>
    <property type="match status" value="1"/>
</dbReference>
<dbReference type="GeneID" id="129324520"/>
<evidence type="ECO:0000256" key="6">
    <source>
        <dbReference type="SAM" id="Phobius"/>
    </source>
</evidence>
<evidence type="ECO:0000313" key="8">
    <source>
        <dbReference type="RefSeq" id="XP_054827799.1"/>
    </source>
</evidence>
<evidence type="ECO:0000313" key="7">
    <source>
        <dbReference type="Proteomes" id="UP001190640"/>
    </source>
</evidence>
<dbReference type="GO" id="GO:0045071">
    <property type="term" value="P:negative regulation of viral genome replication"/>
    <property type="evidence" value="ECO:0007669"/>
    <property type="project" value="TreeGrafter"/>
</dbReference>
<comment type="similarity">
    <text evidence="2">Belongs to the CD225/Dispanin family.</text>
</comment>
<dbReference type="GO" id="GO:0046597">
    <property type="term" value="P:host-mediated suppression of symbiont invasion"/>
    <property type="evidence" value="ECO:0007669"/>
    <property type="project" value="TreeGrafter"/>
</dbReference>
<comment type="subcellular location">
    <subcellularLocation>
        <location evidence="1">Membrane</location>
    </subcellularLocation>
</comment>
<dbReference type="GO" id="GO:0060337">
    <property type="term" value="P:type I interferon-mediated signaling pathway"/>
    <property type="evidence" value="ECO:0007669"/>
    <property type="project" value="TreeGrafter"/>
</dbReference>
<dbReference type="GO" id="GO:0034341">
    <property type="term" value="P:response to type II interferon"/>
    <property type="evidence" value="ECO:0007669"/>
    <property type="project" value="TreeGrafter"/>
</dbReference>
<evidence type="ECO:0000256" key="4">
    <source>
        <dbReference type="ARBA" id="ARBA00022989"/>
    </source>
</evidence>
<dbReference type="Proteomes" id="UP001190640">
    <property type="component" value="Chromosome 2"/>
</dbReference>
<feature type="transmembrane region" description="Helical" evidence="6">
    <location>
        <begin position="93"/>
        <end position="116"/>
    </location>
</feature>
<dbReference type="GO" id="GO:0035456">
    <property type="term" value="P:response to interferon-beta"/>
    <property type="evidence" value="ECO:0007669"/>
    <property type="project" value="TreeGrafter"/>
</dbReference>
<keyword evidence="4 6" id="KW-1133">Transmembrane helix</keyword>
<dbReference type="InterPro" id="IPR051517">
    <property type="entry name" value="IFITM_antiviral_protein"/>
</dbReference>
<dbReference type="GO" id="GO:0035455">
    <property type="term" value="P:response to interferon-alpha"/>
    <property type="evidence" value="ECO:0007669"/>
    <property type="project" value="TreeGrafter"/>
</dbReference>
<evidence type="ECO:0000256" key="3">
    <source>
        <dbReference type="ARBA" id="ARBA00022692"/>
    </source>
</evidence>